<feature type="region of interest" description="Disordered" evidence="1">
    <location>
        <begin position="23"/>
        <end position="53"/>
    </location>
</feature>
<dbReference type="EMBL" id="CM007894">
    <property type="protein sequence ID" value="OTG25539.1"/>
    <property type="molecule type" value="Genomic_DNA"/>
</dbReference>
<evidence type="ECO:0000256" key="1">
    <source>
        <dbReference type="SAM" id="MobiDB-lite"/>
    </source>
</evidence>
<accession>A0A251UR47</accession>
<gene>
    <name evidence="3" type="ORF">HannXRQ_Chr05g0148771</name>
    <name evidence="2" type="ORF">HanXRQr2_Chr05g0219421</name>
</gene>
<organism evidence="3 4">
    <name type="scientific">Helianthus annuus</name>
    <name type="common">Common sunflower</name>
    <dbReference type="NCBI Taxonomy" id="4232"/>
    <lineage>
        <taxon>Eukaryota</taxon>
        <taxon>Viridiplantae</taxon>
        <taxon>Streptophyta</taxon>
        <taxon>Embryophyta</taxon>
        <taxon>Tracheophyta</taxon>
        <taxon>Spermatophyta</taxon>
        <taxon>Magnoliopsida</taxon>
        <taxon>eudicotyledons</taxon>
        <taxon>Gunneridae</taxon>
        <taxon>Pentapetalae</taxon>
        <taxon>asterids</taxon>
        <taxon>campanulids</taxon>
        <taxon>Asterales</taxon>
        <taxon>Asteraceae</taxon>
        <taxon>Asteroideae</taxon>
        <taxon>Heliantheae alliance</taxon>
        <taxon>Heliantheae</taxon>
        <taxon>Helianthus</taxon>
    </lineage>
</organism>
<dbReference type="Gramene" id="mRNA:HanXRQr2_Chr05g0219421">
    <property type="protein sequence ID" value="mRNA:HanXRQr2_Chr05g0219421"/>
    <property type="gene ID" value="HanXRQr2_Chr05g0219421"/>
</dbReference>
<reference evidence="2 4" key="1">
    <citation type="journal article" date="2017" name="Nature">
        <title>The sunflower genome provides insights into oil metabolism, flowering and Asterid evolution.</title>
        <authorList>
            <person name="Badouin H."/>
            <person name="Gouzy J."/>
            <person name="Grassa C.J."/>
            <person name="Murat F."/>
            <person name="Staton S.E."/>
            <person name="Cottret L."/>
            <person name="Lelandais-Briere C."/>
            <person name="Owens G.L."/>
            <person name="Carrere S."/>
            <person name="Mayjonade B."/>
            <person name="Legrand L."/>
            <person name="Gill N."/>
            <person name="Kane N.C."/>
            <person name="Bowers J.E."/>
            <person name="Hubner S."/>
            <person name="Bellec A."/>
            <person name="Berard A."/>
            <person name="Berges H."/>
            <person name="Blanchet N."/>
            <person name="Boniface M.C."/>
            <person name="Brunel D."/>
            <person name="Catrice O."/>
            <person name="Chaidir N."/>
            <person name="Claudel C."/>
            <person name="Donnadieu C."/>
            <person name="Faraut T."/>
            <person name="Fievet G."/>
            <person name="Helmstetter N."/>
            <person name="King M."/>
            <person name="Knapp S.J."/>
            <person name="Lai Z."/>
            <person name="Le Paslier M.C."/>
            <person name="Lippi Y."/>
            <person name="Lorenzon L."/>
            <person name="Mandel J.R."/>
            <person name="Marage G."/>
            <person name="Marchand G."/>
            <person name="Marquand E."/>
            <person name="Bret-Mestries E."/>
            <person name="Morien E."/>
            <person name="Nambeesan S."/>
            <person name="Nguyen T."/>
            <person name="Pegot-Espagnet P."/>
            <person name="Pouilly N."/>
            <person name="Raftis F."/>
            <person name="Sallet E."/>
            <person name="Schiex T."/>
            <person name="Thomas J."/>
            <person name="Vandecasteele C."/>
            <person name="Vares D."/>
            <person name="Vear F."/>
            <person name="Vautrin S."/>
            <person name="Crespi M."/>
            <person name="Mangin B."/>
            <person name="Burke J.M."/>
            <person name="Salse J."/>
            <person name="Munos S."/>
            <person name="Vincourt P."/>
            <person name="Rieseberg L.H."/>
            <person name="Langlade N.B."/>
        </authorList>
    </citation>
    <scope>NUCLEOTIDE SEQUENCE [LARGE SCALE GENOMIC DNA]</scope>
    <source>
        <strain evidence="4">cv. SF193</strain>
        <tissue evidence="2">Leaves</tissue>
    </source>
</reference>
<evidence type="ECO:0000313" key="4">
    <source>
        <dbReference type="Proteomes" id="UP000215914"/>
    </source>
</evidence>
<dbReference type="AlphaFoldDB" id="A0A251UR47"/>
<keyword evidence="4" id="KW-1185">Reference proteome</keyword>
<dbReference type="EMBL" id="MNCJ02000320">
    <property type="protein sequence ID" value="KAF5806272.1"/>
    <property type="molecule type" value="Genomic_DNA"/>
</dbReference>
<protein>
    <submittedName>
        <fullName evidence="3">Uncharacterized protein</fullName>
    </submittedName>
</protein>
<reference evidence="2" key="3">
    <citation type="submission" date="2020-06" db="EMBL/GenBank/DDBJ databases">
        <title>Helianthus annuus Genome sequencing and assembly Release 2.</title>
        <authorList>
            <person name="Gouzy J."/>
            <person name="Langlade N."/>
            <person name="Munos S."/>
        </authorList>
    </citation>
    <scope>NUCLEOTIDE SEQUENCE</scope>
    <source>
        <tissue evidence="2">Leaves</tissue>
    </source>
</reference>
<evidence type="ECO:0000313" key="3">
    <source>
        <dbReference type="EMBL" id="OTG25539.1"/>
    </source>
</evidence>
<proteinExistence type="predicted"/>
<sequence>MAYMPTDIAQAMHTMSLNPPDWNSIMDTGATGHYHQPTGPQDPDPYPSVQQQR</sequence>
<evidence type="ECO:0000313" key="2">
    <source>
        <dbReference type="EMBL" id="KAF5806272.1"/>
    </source>
</evidence>
<name>A0A251UR47_HELAN</name>
<reference evidence="3" key="2">
    <citation type="submission" date="2017-02" db="EMBL/GenBank/DDBJ databases">
        <title>Sunflower complete genome.</title>
        <authorList>
            <person name="Langlade N."/>
            <person name="Munos S."/>
        </authorList>
    </citation>
    <scope>NUCLEOTIDE SEQUENCE [LARGE SCALE GENOMIC DNA]</scope>
    <source>
        <tissue evidence="3">Leaves</tissue>
    </source>
</reference>
<dbReference type="Proteomes" id="UP000215914">
    <property type="component" value="Chromosome 5"/>
</dbReference>
<dbReference type="InParanoid" id="A0A251UR47"/>